<dbReference type="InterPro" id="IPR023494">
    <property type="entry name" value="Cyt_c_bgen_Ccs1/CcsB/ResB"/>
</dbReference>
<evidence type="ECO:0000256" key="5">
    <source>
        <dbReference type="ARBA" id="ARBA00023136"/>
    </source>
</evidence>
<feature type="domain" description="ResB-like" evidence="7">
    <location>
        <begin position="336"/>
        <end position="380"/>
    </location>
</feature>
<feature type="transmembrane region" description="Helical" evidence="6">
    <location>
        <begin position="12"/>
        <end position="29"/>
    </location>
</feature>
<name>A0A2U1FST6_9PORP</name>
<dbReference type="Proteomes" id="UP000245462">
    <property type="component" value="Unassembled WGS sequence"/>
</dbReference>
<dbReference type="PANTHER" id="PTHR31566">
    <property type="entry name" value="CYTOCHROME C BIOGENESIS PROTEIN CCS1, CHLOROPLASTIC"/>
    <property type="match status" value="1"/>
</dbReference>
<evidence type="ECO:0000256" key="2">
    <source>
        <dbReference type="ARBA" id="ARBA00022692"/>
    </source>
</evidence>
<feature type="transmembrane region" description="Helical" evidence="6">
    <location>
        <begin position="35"/>
        <end position="59"/>
    </location>
</feature>
<reference evidence="8 9" key="1">
    <citation type="submission" date="2018-04" db="EMBL/GenBank/DDBJ databases">
        <title>Genomic Encyclopedia of Type Strains, Phase IV (KMG-IV): sequencing the most valuable type-strain genomes for metagenomic binning, comparative biology and taxonomic classification.</title>
        <authorList>
            <person name="Goeker M."/>
        </authorList>
    </citation>
    <scope>NUCLEOTIDE SEQUENCE [LARGE SCALE GENOMIC DNA]</scope>
    <source>
        <strain evidence="8 9">DSM 28520</strain>
    </source>
</reference>
<dbReference type="AlphaFoldDB" id="A0A2U1FST6"/>
<feature type="transmembrane region" description="Helical" evidence="6">
    <location>
        <begin position="71"/>
        <end position="96"/>
    </location>
</feature>
<dbReference type="GeneID" id="94549858"/>
<keyword evidence="2 6" id="KW-0812">Transmembrane</keyword>
<dbReference type="Pfam" id="PF05140">
    <property type="entry name" value="ResB"/>
    <property type="match status" value="1"/>
</dbReference>
<dbReference type="OrthoDB" id="596762at2"/>
<proteinExistence type="predicted"/>
<evidence type="ECO:0000313" key="9">
    <source>
        <dbReference type="Proteomes" id="UP000245462"/>
    </source>
</evidence>
<evidence type="ECO:0000256" key="4">
    <source>
        <dbReference type="ARBA" id="ARBA00022989"/>
    </source>
</evidence>
<sequence length="424" mass="47537">MWQERFGYKEGALFILGLVLVGILLQLIVGPVPAIAFAYPLNIAGGGLLILCILLWSILRSKARRSHSRRFSFLSGYVASLTSMGGLLVLLLVMGLTKQVTPEMSTGLRHPIHSLGLSSMLSTWYFLLLYLYFLLVLGCVTADRILRLKLRLRDAAFLLNHAGLFCVLFFGLMAAADMQRYRMQIFTDAEYPEWRGINEKTKAIEELPIAIELKKFEIEEYPPKLMVIQNSTGKPIPLSRPAHLSVDHAPLSGTIDGWQIEVQEHLPYSAAVIARDTIVFREFRSSGAVQSVRVRAVSMSEPRQVVSGWVSSGSHLLPYRSLTLTDSLSLVMAEPEPKQYSSHVNLYAANGDVDSATILVNKPLRYKGWYIYQLNYDREQGRWSTMSELELVKDDWLLGVYAGISMLLSGAILLFLSPPKHDKS</sequence>
<keyword evidence="4 6" id="KW-1133">Transmembrane helix</keyword>
<gene>
    <name evidence="8" type="ORF">C7382_101158</name>
</gene>
<feature type="transmembrane region" description="Helical" evidence="6">
    <location>
        <begin position="396"/>
        <end position="416"/>
    </location>
</feature>
<evidence type="ECO:0000256" key="6">
    <source>
        <dbReference type="SAM" id="Phobius"/>
    </source>
</evidence>
<evidence type="ECO:0000256" key="1">
    <source>
        <dbReference type="ARBA" id="ARBA00004141"/>
    </source>
</evidence>
<comment type="caution">
    <text evidence="8">The sequence shown here is derived from an EMBL/GenBank/DDBJ whole genome shotgun (WGS) entry which is preliminary data.</text>
</comment>
<dbReference type="PANTHER" id="PTHR31566:SF5">
    <property type="entry name" value="RESB-LIKE DOMAIN-CONTAINING PROTEIN"/>
    <property type="match status" value="1"/>
</dbReference>
<evidence type="ECO:0000313" key="8">
    <source>
        <dbReference type="EMBL" id="PVZ15225.1"/>
    </source>
</evidence>
<protein>
    <submittedName>
        <fullName evidence="8">ResB-like family protein</fullName>
    </submittedName>
</protein>
<feature type="transmembrane region" description="Helical" evidence="6">
    <location>
        <begin position="124"/>
        <end position="146"/>
    </location>
</feature>
<dbReference type="InterPro" id="IPR007816">
    <property type="entry name" value="ResB-like_domain"/>
</dbReference>
<dbReference type="GO" id="GO:0016020">
    <property type="term" value="C:membrane"/>
    <property type="evidence" value="ECO:0007669"/>
    <property type="project" value="UniProtKB-SubCell"/>
</dbReference>
<dbReference type="RefSeq" id="WP_116678403.1">
    <property type="nucleotide sequence ID" value="NZ_JBGZCK010000002.1"/>
</dbReference>
<keyword evidence="9" id="KW-1185">Reference proteome</keyword>
<evidence type="ECO:0000259" key="7">
    <source>
        <dbReference type="Pfam" id="PF05140"/>
    </source>
</evidence>
<organism evidence="8 9">
    <name type="scientific">Porphyromonas loveana</name>
    <dbReference type="NCBI Taxonomy" id="1884669"/>
    <lineage>
        <taxon>Bacteria</taxon>
        <taxon>Pseudomonadati</taxon>
        <taxon>Bacteroidota</taxon>
        <taxon>Bacteroidia</taxon>
        <taxon>Bacteroidales</taxon>
        <taxon>Porphyromonadaceae</taxon>
        <taxon>Porphyromonas</taxon>
    </lineage>
</organism>
<feature type="transmembrane region" description="Helical" evidence="6">
    <location>
        <begin position="158"/>
        <end position="176"/>
    </location>
</feature>
<accession>A0A2U1FST6</accession>
<dbReference type="GO" id="GO:0017004">
    <property type="term" value="P:cytochrome complex assembly"/>
    <property type="evidence" value="ECO:0007669"/>
    <property type="project" value="UniProtKB-KW"/>
</dbReference>
<dbReference type="EMBL" id="QEKY01000001">
    <property type="protein sequence ID" value="PVZ15225.1"/>
    <property type="molecule type" value="Genomic_DNA"/>
</dbReference>
<evidence type="ECO:0000256" key="3">
    <source>
        <dbReference type="ARBA" id="ARBA00022748"/>
    </source>
</evidence>
<comment type="subcellular location">
    <subcellularLocation>
        <location evidence="1">Membrane</location>
        <topology evidence="1">Multi-pass membrane protein</topology>
    </subcellularLocation>
</comment>
<keyword evidence="3" id="KW-0201">Cytochrome c-type biogenesis</keyword>
<keyword evidence="5 6" id="KW-0472">Membrane</keyword>